<evidence type="ECO:0000259" key="6">
    <source>
        <dbReference type="PROSITE" id="PS50104"/>
    </source>
</evidence>
<dbReference type="InterPro" id="IPR036710">
    <property type="entry name" value="RNA_pol_Rpb5_N_sf"/>
</dbReference>
<evidence type="ECO:0000313" key="7">
    <source>
        <dbReference type="EMBL" id="ABF81464.1"/>
    </source>
</evidence>
<keyword evidence="4" id="KW-0520">NAD</keyword>
<dbReference type="InterPro" id="IPR032675">
    <property type="entry name" value="LRR_dom_sf"/>
</dbReference>
<name>Q19PJ3_POPTR</name>
<dbReference type="GO" id="GO:0006952">
    <property type="term" value="P:defense response"/>
    <property type="evidence" value="ECO:0007669"/>
    <property type="project" value="UniProtKB-KW"/>
</dbReference>
<dbReference type="InterPro" id="IPR002182">
    <property type="entry name" value="NB-ARC"/>
</dbReference>
<dbReference type="FunFam" id="3.40.50.10140:FF:000007">
    <property type="entry name" value="Disease resistance protein (TIR-NBS-LRR class)"/>
    <property type="match status" value="1"/>
</dbReference>
<dbReference type="Gene3D" id="1.10.10.10">
    <property type="entry name" value="Winged helix-like DNA-binding domain superfamily/Winged helix DNA-binding domain"/>
    <property type="match status" value="1"/>
</dbReference>
<dbReference type="GO" id="GO:0006351">
    <property type="term" value="P:DNA-templated transcription"/>
    <property type="evidence" value="ECO:0007669"/>
    <property type="project" value="InterPro"/>
</dbReference>
<feature type="domain" description="TIR" evidence="6">
    <location>
        <begin position="254"/>
        <end position="423"/>
    </location>
</feature>
<dbReference type="PANTHER" id="PTHR36766:SF40">
    <property type="entry name" value="DISEASE RESISTANCE PROTEIN RGA3"/>
    <property type="match status" value="1"/>
</dbReference>
<protein>
    <submittedName>
        <fullName evidence="7">TIR-NBS-LRR type disease resistance protein</fullName>
    </submittedName>
</protein>
<dbReference type="InterPro" id="IPR056789">
    <property type="entry name" value="LRR_R13L1-DRL21"/>
</dbReference>
<dbReference type="GO" id="GO:0007165">
    <property type="term" value="P:signal transduction"/>
    <property type="evidence" value="ECO:0007669"/>
    <property type="project" value="InterPro"/>
</dbReference>
<reference evidence="7" key="1">
    <citation type="submission" date="2006-04" db="EMBL/GenBank/DDBJ databases">
        <title>Cloning and characterization of NBS-LRR type of disease resistance-like protein.</title>
        <authorList>
            <person name="Zhang Z.Y."/>
            <person name="Zhang Q."/>
        </authorList>
    </citation>
    <scope>NUCLEOTIDE SEQUENCE</scope>
</reference>
<dbReference type="SUPFAM" id="SSF53036">
    <property type="entry name" value="Eukaryotic RPB5 N-terminal domain"/>
    <property type="match status" value="1"/>
</dbReference>
<dbReference type="EMBL" id="DQ513250">
    <property type="protein sequence ID" value="ABF81464.1"/>
    <property type="molecule type" value="mRNA"/>
</dbReference>
<dbReference type="GO" id="GO:0051707">
    <property type="term" value="P:response to other organism"/>
    <property type="evidence" value="ECO:0007669"/>
    <property type="project" value="UniProtKB-ARBA"/>
</dbReference>
<accession>Q19PJ3</accession>
<keyword evidence="3" id="KW-0611">Plant defense</keyword>
<dbReference type="SUPFAM" id="SSF52540">
    <property type="entry name" value="P-loop containing nucleoside triphosphate hydrolases"/>
    <property type="match status" value="1"/>
</dbReference>
<dbReference type="HOGENOM" id="CLU_000837_8_8_1"/>
<keyword evidence="5" id="KW-1133">Transmembrane helix</keyword>
<evidence type="ECO:0000256" key="4">
    <source>
        <dbReference type="ARBA" id="ARBA00023027"/>
    </source>
</evidence>
<dbReference type="FunFam" id="3.40.50.300:FF:001091">
    <property type="entry name" value="Probable disease resistance protein At1g61300"/>
    <property type="match status" value="1"/>
</dbReference>
<keyword evidence="5" id="KW-0812">Transmembrane</keyword>
<dbReference type="SUPFAM" id="SSF52058">
    <property type="entry name" value="L domain-like"/>
    <property type="match status" value="2"/>
</dbReference>
<keyword evidence="2" id="KW-0677">Repeat</keyword>
<dbReference type="Pfam" id="PF01582">
    <property type="entry name" value="TIR"/>
    <property type="match status" value="1"/>
</dbReference>
<dbReference type="SUPFAM" id="SSF52200">
    <property type="entry name" value="Toll/Interleukin receptor TIR domain"/>
    <property type="match status" value="1"/>
</dbReference>
<dbReference type="InterPro" id="IPR058922">
    <property type="entry name" value="WHD_DRP"/>
</dbReference>
<dbReference type="InterPro" id="IPR005571">
    <property type="entry name" value="RNA_pol_Rpb5_N"/>
</dbReference>
<evidence type="ECO:0000256" key="3">
    <source>
        <dbReference type="ARBA" id="ARBA00022821"/>
    </source>
</evidence>
<dbReference type="GO" id="GO:0005524">
    <property type="term" value="F:ATP binding"/>
    <property type="evidence" value="ECO:0007669"/>
    <property type="project" value="UniProtKB-KW"/>
</dbReference>
<evidence type="ECO:0000256" key="2">
    <source>
        <dbReference type="ARBA" id="ARBA00022737"/>
    </source>
</evidence>
<dbReference type="InterPro" id="IPR003591">
    <property type="entry name" value="Leu-rich_rpt_typical-subtyp"/>
</dbReference>
<dbReference type="SMART" id="SM00255">
    <property type="entry name" value="TIR"/>
    <property type="match status" value="1"/>
</dbReference>
<dbReference type="GO" id="GO:0003677">
    <property type="term" value="F:DNA binding"/>
    <property type="evidence" value="ECO:0007669"/>
    <property type="project" value="InterPro"/>
</dbReference>
<dbReference type="GO" id="GO:0003899">
    <property type="term" value="F:DNA-directed RNA polymerase activity"/>
    <property type="evidence" value="ECO:0007669"/>
    <property type="project" value="InterPro"/>
</dbReference>
<dbReference type="InterPro" id="IPR035897">
    <property type="entry name" value="Toll_tir_struct_dom_sf"/>
</dbReference>
<keyword evidence="1" id="KW-0433">Leucine-rich repeat</keyword>
<dbReference type="InterPro" id="IPR027417">
    <property type="entry name" value="P-loop_NTPase"/>
</dbReference>
<dbReference type="SMART" id="SM00369">
    <property type="entry name" value="LRR_TYP"/>
    <property type="match status" value="3"/>
</dbReference>
<dbReference type="Gene3D" id="3.80.10.10">
    <property type="entry name" value="Ribonuclease Inhibitor"/>
    <property type="match status" value="3"/>
</dbReference>
<evidence type="ECO:0000256" key="1">
    <source>
        <dbReference type="ARBA" id="ARBA00022614"/>
    </source>
</evidence>
<sequence length="1617" mass="184439">MHKDRGYDVADTELTRSLMEFRSIFGNCPDLDSLRFSISLRSNPYNKNLVIFMGTDEIRTANIRAVYGQILSKESRQGLILILQSKMNHFAKKEPEKFPFKVKVFQKMFSVDRKVFPLTGKCFPLTNFPNGKQTQESLESGFPESEFRKTNMAKVKSSSALLAHHHPQPTHTKAHTHTFFFYSRKPHLPESVFCGSRALSELYISCFHASPALFVFALVFFLFYRNFVKFGYKVFLRLIYRRRYCLQVYERPGWGYDVFLSFRGEDTRKNFTDHLYTALHHARIHAFRDDDELRRGEEISLQLLKAIQESKISIVVFSKGYASSTWCLAELEKILDCRHTTGQIVLPVFYDIDPSDIRKQTGSFAEAFDRHEERFKEEMEKVQKWRKALMEAANLSGLDLRSFANGHESKLIQKIVEEVSSKLNPRFLFDDMPLKRLKTTMISGGGLLDDAEEKQITNRAVRDWLAEYKDAVYEADDFLDEIAYEALRQELEAEAQTFIKPLEIMGLREIEEKSRGLQESLDYLVKQKDALGLINRTGKEPSSPKRRTTSLVDERGVYGRGDDREAILKLLLSDDANGQNLGVVPIVGMGGAGKTTLAQLVYNHSRVQERFGLKAWVCVSEDFSVSKLTKVILEGFGSYPAFDNLDKLQLQLKERLRGKKFLLVLDDVWDEDYAEWDNLLTPLKCGAQGSKILVTTRNESVATVMRTVPTHYLKELTEDSCWAVFATHAFRGENPNAYEELQEIGRAIARKCEGLPLAAITLGGLLRTKRDVEEWEKILKSNLWDLPNDDILPALRLSYLYLLPHMKQCFAYCAIFPKDYSFQKDELVLLWMAEGFLVHSVDDEMEKAGAECFDDLLSRSFFQQSSASPSSFVMHDIMHDLATHVSGQFCFGPNNSSKATRRTRHLSLVAGTPHTEDCSFSKKLENIREAQLLRTFQTYPHNWICPPEFYNEIFQSTHCRLRVLFMTNCRDASVLSCSISKLKHLRYLDLSWSDLVTLPEEASTLLNLQTLILEYCKQLASLPDLGNLKYLRHLNLQRTGIERLPASLERLINLRYLNIKYTPLKEMPPHIGQLAKLQKLTDFLVGRQSETSIKELGKLRHLRGELHIGNLQNVVDARDAVEANLKGREHLDELRFTWDGDTHDPQHITSTLEKLEPNRNVKDLQIDGYGGLRFPEWVGESSFSNIVSLKLSRCTNCTSLPPLGQLASLEYLSIQAFDKVVTVGSEFYGNCTAMKKPFESLKTLFFERMPEWREWISDEGSREAYPLLRDLFISNCPNLTKALPGHHLPSLTTLSIGGCEQLATPLPRCPIINSIYLRDASRTLGWRELDLLSGLHSLYVSRFNFQDSLLKEIEQMVFSPTDIGDIAIDGVASLKCIPLDFFPKLNSLSIFNCPDLGSLCAHERPLNELKSLHSLEIEQCPKLVSFPKGGLPAPVLTQLTLRHCRNLKRLPESMHSLLPSLNHLLISDCLELELCPEGGFPSKLQSLEIWKCNKLIAGRMQWGLQTLPSLSHFTIGGHENIESFPEEMLLPSSLTSLTIHSLEHLKYLDYKGLQHLTSLTELVIFRCPMLESMPEEGLPSSLSSLVINNCPMLGESCEREKEQYAQDKIDLLAPSGF</sequence>
<dbReference type="InterPro" id="IPR036388">
    <property type="entry name" value="WH-like_DNA-bd_sf"/>
</dbReference>
<dbReference type="Pfam" id="PF23559">
    <property type="entry name" value="WHD_DRP"/>
    <property type="match status" value="1"/>
</dbReference>
<dbReference type="ExpressionAtlas" id="Q19PJ3">
    <property type="expression patterns" value="baseline"/>
</dbReference>
<keyword evidence="5" id="KW-0472">Membrane</keyword>
<dbReference type="InterPro" id="IPR042197">
    <property type="entry name" value="Apaf_helical"/>
</dbReference>
<dbReference type="Gene3D" id="1.10.8.430">
    <property type="entry name" value="Helical domain of apoptotic protease-activating factors"/>
    <property type="match status" value="1"/>
</dbReference>
<dbReference type="Gene3D" id="3.40.50.10140">
    <property type="entry name" value="Toll/interleukin-1 receptor homology (TIR) domain"/>
    <property type="match status" value="1"/>
</dbReference>
<dbReference type="PROSITE" id="PS50104">
    <property type="entry name" value="TIR"/>
    <property type="match status" value="1"/>
</dbReference>
<dbReference type="GO" id="GO:0043531">
    <property type="term" value="F:ADP binding"/>
    <property type="evidence" value="ECO:0007669"/>
    <property type="project" value="InterPro"/>
</dbReference>
<dbReference type="PANTHER" id="PTHR36766">
    <property type="entry name" value="PLANT BROAD-SPECTRUM MILDEW RESISTANCE PROTEIN RPW8"/>
    <property type="match status" value="1"/>
</dbReference>
<proteinExistence type="evidence at transcript level"/>
<feature type="transmembrane region" description="Helical" evidence="5">
    <location>
        <begin position="202"/>
        <end position="224"/>
    </location>
</feature>
<dbReference type="SMR" id="Q19PJ3"/>
<dbReference type="Gene3D" id="3.40.50.300">
    <property type="entry name" value="P-loop containing nucleotide triphosphate hydrolases"/>
    <property type="match status" value="1"/>
</dbReference>
<dbReference type="PRINTS" id="PR00364">
    <property type="entry name" value="DISEASERSIST"/>
</dbReference>
<dbReference type="Pfam" id="PF00931">
    <property type="entry name" value="NB-ARC"/>
    <property type="match status" value="1"/>
</dbReference>
<dbReference type="Pfam" id="PF25019">
    <property type="entry name" value="LRR_R13L1-DRL21"/>
    <property type="match status" value="1"/>
</dbReference>
<dbReference type="InterPro" id="IPR000157">
    <property type="entry name" value="TIR_dom"/>
</dbReference>
<evidence type="ECO:0000256" key="5">
    <source>
        <dbReference type="SAM" id="Phobius"/>
    </source>
</evidence>
<dbReference type="FunFam" id="1.10.10.10:FF:000322">
    <property type="entry name" value="Probable disease resistance protein At1g63360"/>
    <property type="match status" value="1"/>
</dbReference>
<dbReference type="Pfam" id="PF03871">
    <property type="entry name" value="RNA_pol_Rpb5_N"/>
    <property type="match status" value="1"/>
</dbReference>
<organism evidence="7">
    <name type="scientific">Populus trichocarpa</name>
    <name type="common">Western balsam poplar</name>
    <name type="synonym">Populus balsamifera subsp. trichocarpa</name>
    <dbReference type="NCBI Taxonomy" id="3694"/>
    <lineage>
        <taxon>Eukaryota</taxon>
        <taxon>Viridiplantae</taxon>
        <taxon>Streptophyta</taxon>
        <taxon>Embryophyta</taxon>
        <taxon>Tracheophyta</taxon>
        <taxon>Spermatophyta</taxon>
        <taxon>Magnoliopsida</taxon>
        <taxon>eudicotyledons</taxon>
        <taxon>Gunneridae</taxon>
        <taxon>Pentapetalae</taxon>
        <taxon>rosids</taxon>
        <taxon>fabids</taxon>
        <taxon>Malpighiales</taxon>
        <taxon>Salicaceae</taxon>
        <taxon>Saliceae</taxon>
        <taxon>Populus</taxon>
    </lineage>
</organism>
<dbReference type="Gene3D" id="3.40.1340.10">
    <property type="entry name" value="RNA polymerase, Rpb5, N-terminal domain"/>
    <property type="match status" value="1"/>
</dbReference>